<evidence type="ECO:0008006" key="4">
    <source>
        <dbReference type="Google" id="ProtNLM"/>
    </source>
</evidence>
<dbReference type="RefSeq" id="XP_004998104.1">
    <property type="nucleotide sequence ID" value="XM_004998047.1"/>
</dbReference>
<dbReference type="InParanoid" id="F2TX19"/>
<protein>
    <recommendedName>
        <fullName evidence="4">HMA domain-containing protein</fullName>
    </recommendedName>
</protein>
<evidence type="ECO:0000313" key="2">
    <source>
        <dbReference type="EMBL" id="EGD75928.1"/>
    </source>
</evidence>
<organism evidence="3">
    <name type="scientific">Salpingoeca rosetta (strain ATCC 50818 / BSB-021)</name>
    <dbReference type="NCBI Taxonomy" id="946362"/>
    <lineage>
        <taxon>Eukaryota</taxon>
        <taxon>Choanoflagellata</taxon>
        <taxon>Craspedida</taxon>
        <taxon>Salpingoecidae</taxon>
        <taxon>Salpingoeca</taxon>
    </lineage>
</organism>
<name>F2TX19_SALR5</name>
<dbReference type="EMBL" id="GL832956">
    <property type="protein sequence ID" value="EGD75928.1"/>
    <property type="molecule type" value="Genomic_DNA"/>
</dbReference>
<feature type="compositionally biased region" description="Basic and acidic residues" evidence="1">
    <location>
        <begin position="105"/>
        <end position="115"/>
    </location>
</feature>
<dbReference type="GeneID" id="16078700"/>
<dbReference type="AlphaFoldDB" id="F2TX19"/>
<dbReference type="KEGG" id="sre:PTSG_00635"/>
<proteinExistence type="predicted"/>
<accession>F2TX19</accession>
<reference evidence="2" key="1">
    <citation type="submission" date="2009-08" db="EMBL/GenBank/DDBJ databases">
        <title>Annotation of Salpingoeca rosetta.</title>
        <authorList>
            <consortium name="The Broad Institute Genome Sequencing Platform"/>
            <person name="Russ C."/>
            <person name="Cuomo C."/>
            <person name="Burger G."/>
            <person name="Gray M.W."/>
            <person name="Holland P.W.H."/>
            <person name="King N."/>
            <person name="Lang F.B.F."/>
            <person name="Roger A.J."/>
            <person name="Ruiz-Trillo I."/>
            <person name="Young S.K."/>
            <person name="Zeng Q."/>
            <person name="Gargeya S."/>
            <person name="Alvarado L."/>
            <person name="Berlin A."/>
            <person name="Chapman S.B."/>
            <person name="Chen Z."/>
            <person name="Freedman E."/>
            <person name="Gellesch M."/>
            <person name="Goldberg J."/>
            <person name="Griggs A."/>
            <person name="Gujja S."/>
            <person name="Heilman E."/>
            <person name="Heiman D."/>
            <person name="Howarth C."/>
            <person name="Mehta T."/>
            <person name="Neiman D."/>
            <person name="Pearson M."/>
            <person name="Roberts A."/>
            <person name="Saif S."/>
            <person name="Shea T."/>
            <person name="Shenoy N."/>
            <person name="Sisk P."/>
            <person name="Stolte C."/>
            <person name="Sykes S."/>
            <person name="White J."/>
            <person name="Yandava C."/>
            <person name="Haas B."/>
            <person name="Nusbaum C."/>
            <person name="Birren B."/>
        </authorList>
    </citation>
    <scope>NUCLEOTIDE SEQUENCE [LARGE SCALE GENOMIC DNA]</scope>
    <source>
        <strain evidence="2">ATCC 50818</strain>
    </source>
</reference>
<gene>
    <name evidence="2" type="ORF">PTSG_00635</name>
</gene>
<keyword evidence="3" id="KW-1185">Reference proteome</keyword>
<evidence type="ECO:0000256" key="1">
    <source>
        <dbReference type="SAM" id="MobiDB-lite"/>
    </source>
</evidence>
<dbReference type="Proteomes" id="UP000007799">
    <property type="component" value="Unassembled WGS sequence"/>
</dbReference>
<feature type="compositionally biased region" description="Basic and acidic residues" evidence="1">
    <location>
        <begin position="7"/>
        <end position="21"/>
    </location>
</feature>
<feature type="region of interest" description="Disordered" evidence="1">
    <location>
        <begin position="93"/>
        <end position="115"/>
    </location>
</feature>
<sequence>MCCAQESEAKEESAPSDKRQDAVADTLQEAITPLRAQQQLPMHLKALTPSCRHAVRLVRVQHRGRMPGAHGIVSCGPAGWHRDSGIRLRAGEALQPSSPASARSADTKARQETHTFSTRHDATLRTLPGVQTVQIDGALGRMEVKHEIDATGPTQHNHRMLKDAGYARELEHESPPTRARSASAPSPSSCASPCFFVASTIVAACGRTPGDARMIDDMSQHNLILTLLGLISFISRSAVSRLRAASHKDSDWWWWWRPLLWRPAFSLFTFVSLGQYIEHLAKGSTSSLPKEDIVKGNRVEERIDTELVQRGEKTKDGGR</sequence>
<evidence type="ECO:0000313" key="3">
    <source>
        <dbReference type="Proteomes" id="UP000007799"/>
    </source>
</evidence>
<feature type="region of interest" description="Disordered" evidence="1">
    <location>
        <begin position="1"/>
        <end position="21"/>
    </location>
</feature>